<organism evidence="2">
    <name type="scientific">marine metagenome</name>
    <dbReference type="NCBI Taxonomy" id="408172"/>
    <lineage>
        <taxon>unclassified sequences</taxon>
        <taxon>metagenomes</taxon>
        <taxon>ecological metagenomes</taxon>
    </lineage>
</organism>
<sequence length="145" mass="16522">MYFKCNTVKCPHLGCESQEELEVAGVSPMVSLRIPEDYLLELDRLVGFDGMRNRSDVIREAVRRLLASPLPGKGDKVEVDLGPELTVRLRDYCKIVGETADVVLRQSAKELIRKEMIEGAAVEELLKRRMNELRSRYDDESNALR</sequence>
<proteinExistence type="predicted"/>
<dbReference type="GO" id="GO:0006355">
    <property type="term" value="P:regulation of DNA-templated transcription"/>
    <property type="evidence" value="ECO:0007669"/>
    <property type="project" value="InterPro"/>
</dbReference>
<dbReference type="InterPro" id="IPR013321">
    <property type="entry name" value="Arc_rbn_hlx_hlx"/>
</dbReference>
<evidence type="ECO:0000313" key="2">
    <source>
        <dbReference type="EMBL" id="SVC46792.1"/>
    </source>
</evidence>
<dbReference type="EMBL" id="UINC01092850">
    <property type="protein sequence ID" value="SVC46792.1"/>
    <property type="molecule type" value="Genomic_DNA"/>
</dbReference>
<protein>
    <recommendedName>
        <fullName evidence="1">Ribbon-helix-helix protein CopG domain-containing protein</fullName>
    </recommendedName>
</protein>
<reference evidence="2" key="1">
    <citation type="submission" date="2018-05" db="EMBL/GenBank/DDBJ databases">
        <authorList>
            <person name="Lanie J.A."/>
            <person name="Ng W.-L."/>
            <person name="Kazmierczak K.M."/>
            <person name="Andrzejewski T.M."/>
            <person name="Davidsen T.M."/>
            <person name="Wayne K.J."/>
            <person name="Tettelin H."/>
            <person name="Glass J.I."/>
            <person name="Rusch D."/>
            <person name="Podicherti R."/>
            <person name="Tsui H.-C.T."/>
            <person name="Winkler M.E."/>
        </authorList>
    </citation>
    <scope>NUCLEOTIDE SEQUENCE</scope>
</reference>
<dbReference type="Gene3D" id="1.10.1220.10">
    <property type="entry name" value="Met repressor-like"/>
    <property type="match status" value="1"/>
</dbReference>
<dbReference type="SUPFAM" id="SSF47598">
    <property type="entry name" value="Ribbon-helix-helix"/>
    <property type="match status" value="1"/>
</dbReference>
<name>A0A382MH98_9ZZZZ</name>
<accession>A0A382MH98</accession>
<dbReference type="InterPro" id="IPR002145">
    <property type="entry name" value="CopG"/>
</dbReference>
<evidence type="ECO:0000259" key="1">
    <source>
        <dbReference type="Pfam" id="PF01402"/>
    </source>
</evidence>
<feature type="domain" description="Ribbon-helix-helix protein CopG" evidence="1">
    <location>
        <begin position="30"/>
        <end position="67"/>
    </location>
</feature>
<dbReference type="InterPro" id="IPR010985">
    <property type="entry name" value="Ribbon_hlx_hlx"/>
</dbReference>
<dbReference type="AlphaFoldDB" id="A0A382MH98"/>
<dbReference type="CDD" id="cd22231">
    <property type="entry name" value="RHH_NikR_HicB-like"/>
    <property type="match status" value="1"/>
</dbReference>
<dbReference type="Pfam" id="PF01402">
    <property type="entry name" value="RHH_1"/>
    <property type="match status" value="1"/>
</dbReference>
<gene>
    <name evidence="2" type="ORF">METZ01_LOCUS299646</name>
</gene>